<reference evidence="1 2" key="1">
    <citation type="submission" date="2018-06" db="EMBL/GenBank/DDBJ databases">
        <title>Comparative genomics reveals the genomic features of Rhizophagus irregularis, R. cerebriforme, R. diaphanum and Gigaspora rosea, and their symbiotic lifestyle signature.</title>
        <authorList>
            <person name="Morin E."/>
            <person name="San Clemente H."/>
            <person name="Chen E.C.H."/>
            <person name="De La Providencia I."/>
            <person name="Hainaut M."/>
            <person name="Kuo A."/>
            <person name="Kohler A."/>
            <person name="Murat C."/>
            <person name="Tang N."/>
            <person name="Roy S."/>
            <person name="Loubradou J."/>
            <person name="Henrissat B."/>
            <person name="Grigoriev I.V."/>
            <person name="Corradi N."/>
            <person name="Roux C."/>
            <person name="Martin F.M."/>
        </authorList>
    </citation>
    <scope>NUCLEOTIDE SEQUENCE [LARGE SCALE GENOMIC DNA]</scope>
    <source>
        <strain evidence="1 2">DAOM 194757</strain>
    </source>
</reference>
<name>A0A397UTA7_9GLOM</name>
<keyword evidence="2" id="KW-1185">Reference proteome</keyword>
<dbReference type="Proteomes" id="UP000266673">
    <property type="component" value="Unassembled WGS sequence"/>
</dbReference>
<dbReference type="EMBL" id="QKWP01000922">
    <property type="protein sequence ID" value="RIB13454.1"/>
    <property type="molecule type" value="Genomic_DNA"/>
</dbReference>
<gene>
    <name evidence="1" type="ORF">C2G38_2197809</name>
</gene>
<dbReference type="OrthoDB" id="2309996at2759"/>
<accession>A0A397UTA7</accession>
<protein>
    <submittedName>
        <fullName evidence="1">Uncharacterized protein</fullName>
    </submittedName>
</protein>
<organism evidence="1 2">
    <name type="scientific">Gigaspora rosea</name>
    <dbReference type="NCBI Taxonomy" id="44941"/>
    <lineage>
        <taxon>Eukaryota</taxon>
        <taxon>Fungi</taxon>
        <taxon>Fungi incertae sedis</taxon>
        <taxon>Mucoromycota</taxon>
        <taxon>Glomeromycotina</taxon>
        <taxon>Glomeromycetes</taxon>
        <taxon>Diversisporales</taxon>
        <taxon>Gigasporaceae</taxon>
        <taxon>Gigaspora</taxon>
    </lineage>
</organism>
<sequence length="224" mass="26005">MDTKQDAWFIASSFDVVFETLDKKPTWYNSELMAIVGYWHEWYDIKVESWLFLEPGEAKTIVDSHHAAIAHSIKWYLRIGYNIETGDDICEVVKDLSGTFIANIEPNRDDNIIMEENIIEDDNEEGMNVSINNNPVVIIAIPRNKRNEDKMNAQTMYNKLLKYIESEPITPAHNEYSNKALETRPKIVFTLKAMMKPIPEFKKEAIIINEIVEFMKCPYSCGFI</sequence>
<dbReference type="AlphaFoldDB" id="A0A397UTA7"/>
<evidence type="ECO:0000313" key="1">
    <source>
        <dbReference type="EMBL" id="RIB13454.1"/>
    </source>
</evidence>
<evidence type="ECO:0000313" key="2">
    <source>
        <dbReference type="Proteomes" id="UP000266673"/>
    </source>
</evidence>
<comment type="caution">
    <text evidence="1">The sequence shown here is derived from an EMBL/GenBank/DDBJ whole genome shotgun (WGS) entry which is preliminary data.</text>
</comment>
<proteinExistence type="predicted"/>